<reference evidence="9 10" key="1">
    <citation type="submission" date="2017-09" db="EMBL/GenBank/DDBJ databases">
        <title>Bacterial strain isolated from the female urinary microbiota.</title>
        <authorList>
            <person name="Thomas-White K."/>
            <person name="Kumar N."/>
            <person name="Forster S."/>
            <person name="Putonti C."/>
            <person name="Lawley T."/>
            <person name="Wolfe A.J."/>
        </authorList>
    </citation>
    <scope>NUCLEOTIDE SEQUENCE [LARGE SCALE GENOMIC DNA]</scope>
    <source>
        <strain evidence="9 10">UMB0852</strain>
    </source>
</reference>
<feature type="transmembrane region" description="Helical" evidence="8">
    <location>
        <begin position="38"/>
        <end position="54"/>
    </location>
</feature>
<dbReference type="EMBL" id="PNHE01000001">
    <property type="protein sequence ID" value="PMC59131.1"/>
    <property type="molecule type" value="Genomic_DNA"/>
</dbReference>
<dbReference type="Pfam" id="PF04973">
    <property type="entry name" value="NMN_transporter"/>
    <property type="match status" value="1"/>
</dbReference>
<dbReference type="AlphaFoldDB" id="A0A2N6SPY5"/>
<name>A0A2N6SPY5_9LACT</name>
<evidence type="ECO:0000256" key="7">
    <source>
        <dbReference type="ARBA" id="ARBA00023136"/>
    </source>
</evidence>
<sequence>MERTKSFFADWTTFEKVWLVVSTILITTTSIIMKDTPLTLVSSIAGVISVVLTAKGKIENFYFGMFQVVTYAYICYHAHLYGEVMYNLAMVPAIIIGYINWKRHMQDGDSEVSARNLSKKGWIILIIGTLAAIAFYNLFLQYLGGNFTLMDAVSTTFSVVATILMLARYSEQWIMWLSVNVASILLWLMSAGYDGSGYTIMVMWGAYFFNSLYGFLNWRKMAAQSKKIQ</sequence>
<feature type="transmembrane region" description="Helical" evidence="8">
    <location>
        <begin position="122"/>
        <end position="143"/>
    </location>
</feature>
<gene>
    <name evidence="9" type="ORF">CJ205_00035</name>
</gene>
<dbReference type="Proteomes" id="UP000235682">
    <property type="component" value="Unassembled WGS sequence"/>
</dbReference>
<feature type="transmembrane region" description="Helical" evidence="8">
    <location>
        <begin position="149"/>
        <end position="167"/>
    </location>
</feature>
<evidence type="ECO:0000256" key="6">
    <source>
        <dbReference type="ARBA" id="ARBA00022989"/>
    </source>
</evidence>
<keyword evidence="3" id="KW-0813">Transport</keyword>
<keyword evidence="7 8" id="KW-0472">Membrane</keyword>
<accession>A0A2N6SPY5</accession>
<evidence type="ECO:0000256" key="8">
    <source>
        <dbReference type="SAM" id="Phobius"/>
    </source>
</evidence>
<feature type="transmembrane region" description="Helical" evidence="8">
    <location>
        <begin position="85"/>
        <end position="101"/>
    </location>
</feature>
<keyword evidence="6 8" id="KW-1133">Transmembrane helix</keyword>
<keyword evidence="4" id="KW-1003">Cell membrane</keyword>
<dbReference type="GO" id="GO:0005886">
    <property type="term" value="C:plasma membrane"/>
    <property type="evidence" value="ECO:0007669"/>
    <property type="project" value="UniProtKB-SubCell"/>
</dbReference>
<dbReference type="GO" id="GO:0034257">
    <property type="term" value="F:nicotinamide riboside transmembrane transporter activity"/>
    <property type="evidence" value="ECO:0007669"/>
    <property type="project" value="InterPro"/>
</dbReference>
<evidence type="ECO:0000313" key="10">
    <source>
        <dbReference type="Proteomes" id="UP000235682"/>
    </source>
</evidence>
<dbReference type="PANTHER" id="PTHR36122:SF2">
    <property type="entry name" value="NICOTINAMIDE RIBOSIDE TRANSPORTER PNUC"/>
    <property type="match status" value="1"/>
</dbReference>
<evidence type="ECO:0000313" key="9">
    <source>
        <dbReference type="EMBL" id="PMC59131.1"/>
    </source>
</evidence>
<dbReference type="NCBIfam" id="TIGR01528">
    <property type="entry name" value="NMN_trans_PnuC"/>
    <property type="match status" value="1"/>
</dbReference>
<evidence type="ECO:0000256" key="1">
    <source>
        <dbReference type="ARBA" id="ARBA00004651"/>
    </source>
</evidence>
<dbReference type="PANTHER" id="PTHR36122">
    <property type="entry name" value="NICOTINAMIDE RIBOSIDE TRANSPORTER PNUC"/>
    <property type="match status" value="1"/>
</dbReference>
<evidence type="ECO:0000256" key="3">
    <source>
        <dbReference type="ARBA" id="ARBA00022448"/>
    </source>
</evidence>
<feature type="transmembrane region" description="Helical" evidence="8">
    <location>
        <begin position="174"/>
        <end position="192"/>
    </location>
</feature>
<dbReference type="InterPro" id="IPR006419">
    <property type="entry name" value="NMN_transpt_PnuC"/>
</dbReference>
<keyword evidence="10" id="KW-1185">Reference proteome</keyword>
<comment type="similarity">
    <text evidence="2">Belongs to the nicotinamide ribonucleoside (NR) uptake permease (TC 4.B.1) family.</text>
</comment>
<evidence type="ECO:0000256" key="4">
    <source>
        <dbReference type="ARBA" id="ARBA00022475"/>
    </source>
</evidence>
<feature type="transmembrane region" description="Helical" evidence="8">
    <location>
        <begin position="12"/>
        <end position="32"/>
    </location>
</feature>
<evidence type="ECO:0000256" key="2">
    <source>
        <dbReference type="ARBA" id="ARBA00006669"/>
    </source>
</evidence>
<feature type="transmembrane region" description="Helical" evidence="8">
    <location>
        <begin position="198"/>
        <end position="218"/>
    </location>
</feature>
<protein>
    <submittedName>
        <fullName evidence="9">Nicotinamide mononucleotide transporter PnuC</fullName>
    </submittedName>
</protein>
<organism evidence="9 10">
    <name type="scientific">Dolosicoccus paucivorans</name>
    <dbReference type="NCBI Taxonomy" id="84521"/>
    <lineage>
        <taxon>Bacteria</taxon>
        <taxon>Bacillati</taxon>
        <taxon>Bacillota</taxon>
        <taxon>Bacilli</taxon>
        <taxon>Lactobacillales</taxon>
        <taxon>Aerococcaceae</taxon>
        <taxon>Dolosicoccus</taxon>
    </lineage>
</organism>
<dbReference type="RefSeq" id="WP_102233249.1">
    <property type="nucleotide sequence ID" value="NZ_PNHE01000001.1"/>
</dbReference>
<comment type="caution">
    <text evidence="9">The sequence shown here is derived from an EMBL/GenBank/DDBJ whole genome shotgun (WGS) entry which is preliminary data.</text>
</comment>
<keyword evidence="5 8" id="KW-0812">Transmembrane</keyword>
<proteinExistence type="inferred from homology"/>
<feature type="transmembrane region" description="Helical" evidence="8">
    <location>
        <begin position="61"/>
        <end position="79"/>
    </location>
</feature>
<comment type="subcellular location">
    <subcellularLocation>
        <location evidence="1">Cell membrane</location>
        <topology evidence="1">Multi-pass membrane protein</topology>
    </subcellularLocation>
</comment>
<evidence type="ECO:0000256" key="5">
    <source>
        <dbReference type="ARBA" id="ARBA00022692"/>
    </source>
</evidence>